<evidence type="ECO:0000313" key="1">
    <source>
        <dbReference type="EMBL" id="AOT71816.1"/>
    </source>
</evidence>
<sequence length="387" mass="43607">MITATIQNGAYSHSQLIDLTFPIEEEAMVEKLGEIGISDSNIVSCHIVKISGEVPALCVLENNCINADELNYLARRIDSFDNYELAKFQGAIARAGICTMKDLINLTFNLHNYTVVTDFSNLKNIGCKHYMDKNIGCPSNEIEKLDFETMSRNLLSSGDSKITPYGVVFCNRLPIEEVYDGKMFPDYDYTSDYILKLEVRRKDSPTENPQKTWLYLPASEVEIASALSELGAAFLDDCVFTHYQSIMPCFDSVFSESEDMEMLNTLSNAISKILDSNMGAKYKAALQYEYCTDLDFAIDIAQNLDCYDFYPELSSPADYGRQALLEASKFPSDDAAFKLLDFSRYGEAKMKEDGVQSTDYGLICRNGKEFVYEFCQKPGGSTRTKRR</sequence>
<dbReference type="KEGG" id="gfe:Gferi_21135"/>
<proteinExistence type="predicted"/>
<organism evidence="1 2">
    <name type="scientific">Geosporobacter ferrireducens</name>
    <dbReference type="NCBI Taxonomy" id="1424294"/>
    <lineage>
        <taxon>Bacteria</taxon>
        <taxon>Bacillati</taxon>
        <taxon>Bacillota</taxon>
        <taxon>Clostridia</taxon>
        <taxon>Peptostreptococcales</taxon>
        <taxon>Thermotaleaceae</taxon>
        <taxon>Geosporobacter</taxon>
    </lineage>
</organism>
<evidence type="ECO:0000313" key="2">
    <source>
        <dbReference type="Proteomes" id="UP000095743"/>
    </source>
</evidence>
<dbReference type="EMBL" id="CP017269">
    <property type="protein sequence ID" value="AOT71816.1"/>
    <property type="molecule type" value="Genomic_DNA"/>
</dbReference>
<reference evidence="1 2" key="1">
    <citation type="submission" date="2016-09" db="EMBL/GenBank/DDBJ databases">
        <title>Genomic analysis reveals versatility of anaerobic energy metabolism of Geosporobacter ferrireducens IRF9 of phylum Firmicutes.</title>
        <authorList>
            <person name="Kim S.-J."/>
        </authorList>
    </citation>
    <scope>NUCLEOTIDE SEQUENCE [LARGE SCALE GENOMIC DNA]</scope>
    <source>
        <strain evidence="1 2">IRF9</strain>
    </source>
</reference>
<dbReference type="Proteomes" id="UP000095743">
    <property type="component" value="Chromosome"/>
</dbReference>
<keyword evidence="2" id="KW-1185">Reference proteome</keyword>
<gene>
    <name evidence="1" type="ORF">Gferi_21135</name>
</gene>
<protein>
    <recommendedName>
        <fullName evidence="3">Antirestriction protein ArdA</fullName>
    </recommendedName>
</protein>
<evidence type="ECO:0008006" key="3">
    <source>
        <dbReference type="Google" id="ProtNLM"/>
    </source>
</evidence>
<accession>A0A1D8GLM2</accession>
<dbReference type="AlphaFoldDB" id="A0A1D8GLM2"/>
<name>A0A1D8GLM2_9FIRM</name>
<dbReference type="STRING" id="1424294.Gferi_21135"/>